<dbReference type="PROSITE" id="PS51257">
    <property type="entry name" value="PROKAR_LIPOPROTEIN"/>
    <property type="match status" value="1"/>
</dbReference>
<sequence length="490" mass="53026">MHFIRLFLAIAPLILVLSCVRIPDLEIETRSCFGNSEKTCISAALVAAAGLSFTEEWKYEEGEEYQGGPDMTSFQFGTAAFRQFAQNAPLSSISEFTVGQAVFEVPWTPGFSASLPDRDGLGPLFHANSCLSCHVGNGRALEEDGENLTVSLVRLSVGADSRSPEPKYGGQFQPNGVAGVAKEGDAFLTYQEIKGSFDDGSEFSLRFPNLNFSNLGYGAMSSGVKTSVRIPQQVIGLGLLEAISEATLLSLADPEDSDGNGISGRPNYAINSNGSGRTLGRFGWKAGNSDLVRQNSAAFLGDLGITSPLFPTENCSVAQTQCQNAANGGSPEVPQAKIDSITNYMRLVAVPARRKADNPSVLLGKKIFFRSGCVHCHVPKLVTGAAAFPELSEKLIRPYTDLLLHDMGEGLADNRPEENADGREWRTPPLWGVGLTETVNGHTRYLHDGRARNLMEAILWHGGEAEESKNRILKLDVRQRTHLINFLQSL</sequence>
<keyword evidence="3 4" id="KW-0408">Iron</keyword>
<keyword evidence="7" id="KW-1185">Reference proteome</keyword>
<dbReference type="Gene3D" id="1.10.760.10">
    <property type="entry name" value="Cytochrome c-like domain"/>
    <property type="match status" value="1"/>
</dbReference>
<evidence type="ECO:0000313" key="6">
    <source>
        <dbReference type="EMBL" id="TGK35552.1"/>
    </source>
</evidence>
<dbReference type="GO" id="GO:0020037">
    <property type="term" value="F:heme binding"/>
    <property type="evidence" value="ECO:0007669"/>
    <property type="project" value="InterPro"/>
</dbReference>
<proteinExistence type="predicted"/>
<name>A0A5F1YE26_9LEPT</name>
<keyword evidence="1 4" id="KW-0349">Heme</keyword>
<dbReference type="AlphaFoldDB" id="A0A5F1YE26"/>
<keyword evidence="2 4" id="KW-0479">Metal-binding</keyword>
<evidence type="ECO:0000259" key="5">
    <source>
        <dbReference type="PROSITE" id="PS51007"/>
    </source>
</evidence>
<feature type="domain" description="Cytochrome c" evidence="5">
    <location>
        <begin position="359"/>
        <end position="490"/>
    </location>
</feature>
<gene>
    <name evidence="6" type="ORF">EHQ17_06400</name>
</gene>
<dbReference type="PROSITE" id="PS51007">
    <property type="entry name" value="CYTC"/>
    <property type="match status" value="1"/>
</dbReference>
<evidence type="ECO:0000256" key="3">
    <source>
        <dbReference type="ARBA" id="ARBA00023004"/>
    </source>
</evidence>
<organism evidence="6 7">
    <name type="scientific">Leptospira gomenensis</name>
    <dbReference type="NCBI Taxonomy" id="2484974"/>
    <lineage>
        <taxon>Bacteria</taxon>
        <taxon>Pseudomonadati</taxon>
        <taxon>Spirochaetota</taxon>
        <taxon>Spirochaetia</taxon>
        <taxon>Leptospirales</taxon>
        <taxon>Leptospiraceae</taxon>
        <taxon>Leptospira</taxon>
    </lineage>
</organism>
<dbReference type="Proteomes" id="UP000298277">
    <property type="component" value="Unassembled WGS sequence"/>
</dbReference>
<protein>
    <submittedName>
        <fullName evidence="6">Thiol oxidoreductase</fullName>
    </submittedName>
</protein>
<dbReference type="InterPro" id="IPR009056">
    <property type="entry name" value="Cyt_c-like_dom"/>
</dbReference>
<dbReference type="GO" id="GO:0004130">
    <property type="term" value="F:cytochrome-c peroxidase activity"/>
    <property type="evidence" value="ECO:0007669"/>
    <property type="project" value="TreeGrafter"/>
</dbReference>
<dbReference type="EMBL" id="RQFA01000028">
    <property type="protein sequence ID" value="TGK35552.1"/>
    <property type="molecule type" value="Genomic_DNA"/>
</dbReference>
<dbReference type="InterPro" id="IPR036909">
    <property type="entry name" value="Cyt_c-like_dom_sf"/>
</dbReference>
<dbReference type="InterPro" id="IPR010538">
    <property type="entry name" value="DHOR"/>
</dbReference>
<dbReference type="GO" id="GO:0009055">
    <property type="term" value="F:electron transfer activity"/>
    <property type="evidence" value="ECO:0007669"/>
    <property type="project" value="InterPro"/>
</dbReference>
<dbReference type="InterPro" id="IPR051395">
    <property type="entry name" value="Cytochrome_c_Peroxidase/MauG"/>
</dbReference>
<evidence type="ECO:0000256" key="1">
    <source>
        <dbReference type="ARBA" id="ARBA00022617"/>
    </source>
</evidence>
<evidence type="ECO:0000313" key="7">
    <source>
        <dbReference type="Proteomes" id="UP000298277"/>
    </source>
</evidence>
<dbReference type="Pfam" id="PF06537">
    <property type="entry name" value="DHOR"/>
    <property type="match status" value="2"/>
</dbReference>
<dbReference type="SUPFAM" id="SSF46626">
    <property type="entry name" value="Cytochrome c"/>
    <property type="match status" value="1"/>
</dbReference>
<dbReference type="PANTHER" id="PTHR30600">
    <property type="entry name" value="CYTOCHROME C PEROXIDASE-RELATED"/>
    <property type="match status" value="1"/>
</dbReference>
<evidence type="ECO:0000256" key="2">
    <source>
        <dbReference type="ARBA" id="ARBA00022723"/>
    </source>
</evidence>
<comment type="caution">
    <text evidence="6">The sequence shown here is derived from an EMBL/GenBank/DDBJ whole genome shotgun (WGS) entry which is preliminary data.</text>
</comment>
<accession>A0A5F1YE26</accession>
<dbReference type="OrthoDB" id="9805202at2"/>
<reference evidence="6" key="1">
    <citation type="journal article" date="2019" name="PLoS Negl. Trop. Dis.">
        <title>Revisiting the worldwide diversity of Leptospira species in the environment.</title>
        <authorList>
            <person name="Vincent A.T."/>
            <person name="Schiettekatte O."/>
            <person name="Bourhy P."/>
            <person name="Veyrier F.J."/>
            <person name="Picardeau M."/>
        </authorList>
    </citation>
    <scope>NUCLEOTIDE SEQUENCE [LARGE SCALE GENOMIC DNA]</scope>
    <source>
        <strain evidence="6">201800299</strain>
    </source>
</reference>
<dbReference type="PIRSF" id="PIRSF028099">
    <property type="entry name" value="DUF1111"/>
    <property type="match status" value="1"/>
</dbReference>
<dbReference type="PANTHER" id="PTHR30600:SF4">
    <property type="entry name" value="CYTOCHROME C DOMAIN-CONTAINING PROTEIN"/>
    <property type="match status" value="1"/>
</dbReference>
<evidence type="ECO:0000256" key="4">
    <source>
        <dbReference type="PROSITE-ProRule" id="PRU00433"/>
    </source>
</evidence>
<dbReference type="GO" id="GO:0046872">
    <property type="term" value="F:metal ion binding"/>
    <property type="evidence" value="ECO:0007669"/>
    <property type="project" value="UniProtKB-KW"/>
</dbReference>